<reference evidence="1 2" key="1">
    <citation type="journal article" date="2016" name="Environ. Microbiol.">
        <title>Genomic diversification of marine cyanophages into stable ecotypes.</title>
        <authorList>
            <person name="Marston M.F."/>
            <person name="Martiny J.B."/>
        </authorList>
    </citation>
    <scope>NUCLEOTIDE SEQUENCE [LARGE SCALE GENOMIC DNA]</scope>
    <source>
        <strain evidence="1">Np_20_0711</strain>
    </source>
</reference>
<proteinExistence type="predicted"/>
<name>A0A1D7SES2_9CAUD</name>
<sequence>MEFHHLDPEVKDDNFNVGRMKTWSLKRIDEELSTCVVLCANCHRMRHVDDK</sequence>
<protein>
    <recommendedName>
        <fullName evidence="3">HNH domain-containing protein</fullName>
    </recommendedName>
</protein>
<dbReference type="EMBL" id="KX349293">
    <property type="protein sequence ID" value="AOO12102.1"/>
    <property type="molecule type" value="Genomic_DNA"/>
</dbReference>
<evidence type="ECO:0000313" key="1">
    <source>
        <dbReference type="EMBL" id="AOO12102.1"/>
    </source>
</evidence>
<evidence type="ECO:0008006" key="3">
    <source>
        <dbReference type="Google" id="ProtNLM"/>
    </source>
</evidence>
<accession>A0A1D7SES2</accession>
<evidence type="ECO:0000313" key="2">
    <source>
        <dbReference type="Proteomes" id="UP000226130"/>
    </source>
</evidence>
<organism evidence="1 2">
    <name type="scientific">Cyanophage S-RIM44</name>
    <dbReference type="NCBI Taxonomy" id="1278485"/>
    <lineage>
        <taxon>Viruses</taxon>
        <taxon>Duplodnaviria</taxon>
        <taxon>Heunggongvirae</taxon>
        <taxon>Uroviricota</taxon>
        <taxon>Caudoviricetes</taxon>
        <taxon>Pantevenvirales</taxon>
        <taxon>Kyanoviridae</taxon>
        <taxon>Vellamovirus</taxon>
        <taxon>Vellamovirus rhodeisland44</taxon>
    </lineage>
</organism>
<gene>
    <name evidence="1" type="ORF">Np200711_156</name>
</gene>
<dbReference type="Proteomes" id="UP000226130">
    <property type="component" value="Segment"/>
</dbReference>